<dbReference type="SUPFAM" id="SSF52440">
    <property type="entry name" value="PreATP-grasp domain"/>
    <property type="match status" value="1"/>
</dbReference>
<evidence type="ECO:0000256" key="6">
    <source>
        <dbReference type="ARBA" id="ARBA00022723"/>
    </source>
</evidence>
<proteinExistence type="inferred from homology"/>
<feature type="binding site" evidence="11">
    <location>
        <position position="412"/>
    </location>
    <ligand>
        <name>ATP</name>
        <dbReference type="ChEBI" id="CHEBI:30616"/>
    </ligand>
</feature>
<dbReference type="InterPro" id="IPR016185">
    <property type="entry name" value="PreATP-grasp_dom_sf"/>
</dbReference>
<comment type="catalytic activity">
    <reaction evidence="10">
        <text>gamma-L-glutamyl-L-cysteine + glycine + ATP = glutathione + ADP + phosphate + H(+)</text>
        <dbReference type="Rhea" id="RHEA:13557"/>
        <dbReference type="ChEBI" id="CHEBI:15378"/>
        <dbReference type="ChEBI" id="CHEBI:30616"/>
        <dbReference type="ChEBI" id="CHEBI:43474"/>
        <dbReference type="ChEBI" id="CHEBI:57305"/>
        <dbReference type="ChEBI" id="CHEBI:57925"/>
        <dbReference type="ChEBI" id="CHEBI:58173"/>
        <dbReference type="ChEBI" id="CHEBI:456216"/>
        <dbReference type="EC" id="6.3.2.3"/>
    </reaction>
</comment>
<reference evidence="15" key="1">
    <citation type="submission" date="2023-10" db="EMBL/GenBank/DDBJ databases">
        <authorList>
            <person name="Noh H."/>
        </authorList>
    </citation>
    <scope>NUCLEOTIDE SEQUENCE</scope>
    <source>
        <strain evidence="15">DUCC4014</strain>
    </source>
</reference>
<dbReference type="InterPro" id="IPR014049">
    <property type="entry name" value="Glutathione_synthase_N_euk"/>
</dbReference>
<dbReference type="Gene3D" id="1.10.1080.10">
    <property type="entry name" value="Glutathione Synthetase, Chain A, domain 3"/>
    <property type="match status" value="1"/>
</dbReference>
<dbReference type="Gene3D" id="3.30.1490.80">
    <property type="match status" value="1"/>
</dbReference>
<feature type="binding site" evidence="11">
    <location>
        <position position="231"/>
    </location>
    <ligand>
        <name>substrate</name>
    </ligand>
</feature>
<feature type="binding site" evidence="12">
    <location>
        <position position="149"/>
    </location>
    <ligand>
        <name>Mg(2+)</name>
        <dbReference type="ChEBI" id="CHEBI:18420"/>
    </ligand>
</feature>
<dbReference type="GeneID" id="87807219"/>
<dbReference type="Pfam" id="PF03917">
    <property type="entry name" value="GSH_synth_ATP"/>
    <property type="match status" value="1"/>
</dbReference>
<dbReference type="EMBL" id="CP086716">
    <property type="protein sequence ID" value="WOO80459.1"/>
    <property type="molecule type" value="Genomic_DNA"/>
</dbReference>
<dbReference type="SUPFAM" id="SSF56059">
    <property type="entry name" value="Glutathione synthetase ATP-binding domain-like"/>
    <property type="match status" value="1"/>
</dbReference>
<feature type="binding site" evidence="11">
    <location>
        <position position="149"/>
    </location>
    <ligand>
        <name>ATP</name>
        <dbReference type="ChEBI" id="CHEBI:30616"/>
    </ligand>
</feature>
<evidence type="ECO:0000256" key="3">
    <source>
        <dbReference type="ARBA" id="ARBA00011738"/>
    </source>
</evidence>
<protein>
    <recommendedName>
        <fullName evidence="10">Glutathione synthetase</fullName>
        <shortName evidence="10">GSH-S</shortName>
        <ecNumber evidence="10">6.3.2.3</ecNumber>
    </recommendedName>
</protein>
<dbReference type="PIRSF" id="PIRSF001558">
    <property type="entry name" value="GSHase"/>
    <property type="match status" value="1"/>
</dbReference>
<dbReference type="EC" id="6.3.2.3" evidence="10"/>
<dbReference type="GO" id="GO:0004363">
    <property type="term" value="F:glutathione synthase activity"/>
    <property type="evidence" value="ECO:0007669"/>
    <property type="project" value="UniProtKB-UniRule"/>
</dbReference>
<dbReference type="GO" id="GO:0000287">
    <property type="term" value="F:magnesium ion binding"/>
    <property type="evidence" value="ECO:0007669"/>
    <property type="project" value="UniProtKB-UniRule"/>
</dbReference>
<evidence type="ECO:0000313" key="16">
    <source>
        <dbReference type="Proteomes" id="UP000827549"/>
    </source>
</evidence>
<feature type="domain" description="Glutathione synthase substrate-binding" evidence="14">
    <location>
        <begin position="215"/>
        <end position="324"/>
    </location>
</feature>
<dbReference type="RefSeq" id="XP_062626491.1">
    <property type="nucleotide sequence ID" value="XM_062770507.1"/>
</dbReference>
<dbReference type="NCBIfam" id="TIGR01986">
    <property type="entry name" value="glut_syn_euk"/>
    <property type="match status" value="1"/>
</dbReference>
<keyword evidence="7 10" id="KW-0547">Nucleotide-binding</keyword>
<keyword evidence="16" id="KW-1185">Reference proteome</keyword>
<evidence type="ECO:0000256" key="4">
    <source>
        <dbReference type="ARBA" id="ARBA00022598"/>
    </source>
</evidence>
<dbReference type="Proteomes" id="UP000827549">
    <property type="component" value="Chromosome 3"/>
</dbReference>
<feature type="binding site" evidence="11">
    <location>
        <position position="470"/>
    </location>
    <ligand>
        <name>ATP</name>
        <dbReference type="ChEBI" id="CHEBI:30616"/>
    </ligand>
</feature>
<evidence type="ECO:0000256" key="9">
    <source>
        <dbReference type="ARBA" id="ARBA00022842"/>
    </source>
</evidence>
<feature type="binding site" evidence="11">
    <location>
        <position position="503"/>
    </location>
    <ligand>
        <name>ATP</name>
        <dbReference type="ChEBI" id="CHEBI:30616"/>
    </ligand>
</feature>
<feature type="binding site" evidence="11">
    <location>
        <position position="327"/>
    </location>
    <ligand>
        <name>ATP</name>
        <dbReference type="ChEBI" id="CHEBI:30616"/>
    </ligand>
</feature>
<evidence type="ECO:0000256" key="13">
    <source>
        <dbReference type="PIRSR" id="PIRSR001558-3"/>
    </source>
</evidence>
<organism evidence="15 16">
    <name type="scientific">Vanrija pseudolonga</name>
    <dbReference type="NCBI Taxonomy" id="143232"/>
    <lineage>
        <taxon>Eukaryota</taxon>
        <taxon>Fungi</taxon>
        <taxon>Dikarya</taxon>
        <taxon>Basidiomycota</taxon>
        <taxon>Agaricomycotina</taxon>
        <taxon>Tremellomycetes</taxon>
        <taxon>Trichosporonales</taxon>
        <taxon>Trichosporonaceae</taxon>
        <taxon>Vanrija</taxon>
    </lineage>
</organism>
<dbReference type="Gene3D" id="3.30.470.20">
    <property type="entry name" value="ATP-grasp fold, B domain"/>
    <property type="match status" value="1"/>
</dbReference>
<evidence type="ECO:0000256" key="8">
    <source>
        <dbReference type="ARBA" id="ARBA00022840"/>
    </source>
</evidence>
<evidence type="ECO:0000256" key="10">
    <source>
        <dbReference type="PIRNR" id="PIRNR001558"/>
    </source>
</evidence>
<dbReference type="FunFam" id="3.40.50.1760:FF:000001">
    <property type="entry name" value="Glutathione synthetase"/>
    <property type="match status" value="1"/>
</dbReference>
<feature type="binding site" evidence="13">
    <location>
        <begin position="225"/>
        <end position="227"/>
    </location>
    <ligand>
        <name>substrate</name>
    </ligand>
</feature>
<name>A0AAF1BL67_9TREE</name>
<dbReference type="GO" id="GO:0043295">
    <property type="term" value="F:glutathione binding"/>
    <property type="evidence" value="ECO:0007669"/>
    <property type="project" value="UniProtKB-UniRule"/>
</dbReference>
<evidence type="ECO:0000256" key="1">
    <source>
        <dbReference type="ARBA" id="ARBA00004965"/>
    </source>
</evidence>
<accession>A0AAF1BL67</accession>
<keyword evidence="8 10" id="KW-0067">ATP-binding</keyword>
<dbReference type="FunFam" id="3.30.1490.50:FF:000002">
    <property type="entry name" value="Glutathione synthetase"/>
    <property type="match status" value="1"/>
</dbReference>
<keyword evidence="9 10" id="KW-0460">Magnesium</keyword>
<dbReference type="GO" id="GO:0005829">
    <property type="term" value="C:cytosol"/>
    <property type="evidence" value="ECO:0007669"/>
    <property type="project" value="TreeGrafter"/>
</dbReference>
<feature type="binding site" evidence="12">
    <location>
        <position position="151"/>
    </location>
    <ligand>
        <name>Mg(2+)</name>
        <dbReference type="ChEBI" id="CHEBI:18420"/>
    </ligand>
</feature>
<evidence type="ECO:0000313" key="15">
    <source>
        <dbReference type="EMBL" id="WOO80459.1"/>
    </source>
</evidence>
<dbReference type="Pfam" id="PF03199">
    <property type="entry name" value="GSH_synthase"/>
    <property type="match status" value="1"/>
</dbReference>
<evidence type="ECO:0000256" key="12">
    <source>
        <dbReference type="PIRSR" id="PIRSR001558-2"/>
    </source>
</evidence>
<feature type="binding site" evidence="11">
    <location>
        <position position="497"/>
    </location>
    <ligand>
        <name>ATP</name>
        <dbReference type="ChEBI" id="CHEBI:30616"/>
    </ligand>
</feature>
<dbReference type="PANTHER" id="PTHR11130">
    <property type="entry name" value="GLUTATHIONE SYNTHETASE"/>
    <property type="match status" value="1"/>
</dbReference>
<evidence type="ECO:0000256" key="5">
    <source>
        <dbReference type="ARBA" id="ARBA00022684"/>
    </source>
</evidence>
<dbReference type="InterPro" id="IPR004887">
    <property type="entry name" value="GSH_synth_subst-bd"/>
</dbReference>
<feature type="binding site" evidence="11">
    <location>
        <begin position="401"/>
        <end position="410"/>
    </location>
    <ligand>
        <name>ATP</name>
        <dbReference type="ChEBI" id="CHEBI:30616"/>
    </ligand>
</feature>
<evidence type="ECO:0000256" key="11">
    <source>
        <dbReference type="PIRSR" id="PIRSR001558-1"/>
    </source>
</evidence>
<feature type="binding site" evidence="13">
    <location>
        <begin position="506"/>
        <end position="507"/>
    </location>
    <ligand>
        <name>substrate</name>
    </ligand>
</feature>
<feature type="binding site" evidence="13">
    <location>
        <begin position="288"/>
        <end position="291"/>
    </location>
    <ligand>
        <name>substrate</name>
    </ligand>
</feature>
<dbReference type="AlphaFoldDB" id="A0AAF1BL67"/>
<keyword evidence="4 10" id="KW-0436">Ligase</keyword>
<comment type="pathway">
    <text evidence="1 10">Sulfur metabolism; glutathione biosynthesis; glutathione from L-cysteine and L-glutamate: step 2/2.</text>
</comment>
<dbReference type="PANTHER" id="PTHR11130:SF0">
    <property type="entry name" value="GLUTATHIONE SYNTHETASE"/>
    <property type="match status" value="1"/>
</dbReference>
<feature type="binding site" evidence="13">
    <location>
        <begin position="153"/>
        <end position="156"/>
    </location>
    <ligand>
        <name>substrate</name>
    </ligand>
</feature>
<evidence type="ECO:0000259" key="14">
    <source>
        <dbReference type="Pfam" id="PF03199"/>
    </source>
</evidence>
<dbReference type="InterPro" id="IPR005615">
    <property type="entry name" value="Glutathione_synthase"/>
</dbReference>
<dbReference type="Gene3D" id="3.30.1490.50">
    <property type="match status" value="1"/>
</dbReference>
<keyword evidence="6 10" id="KW-0479">Metal-binding</keyword>
<comment type="subunit">
    <text evidence="3">Homodimer.</text>
</comment>
<evidence type="ECO:0000256" key="7">
    <source>
        <dbReference type="ARBA" id="ARBA00022741"/>
    </source>
</evidence>
<dbReference type="InterPro" id="IPR014709">
    <property type="entry name" value="Glutathione_synthase_C_euk"/>
</dbReference>
<keyword evidence="5 10" id="KW-0317">Glutathione biosynthesis</keyword>
<comment type="cofactor">
    <cofactor evidence="10 12">
        <name>Mg(2+)</name>
        <dbReference type="ChEBI" id="CHEBI:18420"/>
    </cofactor>
    <text evidence="10 12">Binds 1 Mg(2+) ion per subunit.</text>
</comment>
<feature type="binding site" evidence="11">
    <location>
        <position position="131"/>
    </location>
    <ligand>
        <name>substrate</name>
    </ligand>
</feature>
<evidence type="ECO:0000256" key="2">
    <source>
        <dbReference type="ARBA" id="ARBA00010385"/>
    </source>
</evidence>
<feature type="binding site" evidence="11">
    <location>
        <position position="495"/>
    </location>
    <ligand>
        <name>substrate</name>
    </ligand>
</feature>
<feature type="binding site" evidence="11">
    <location>
        <begin position="441"/>
        <end position="444"/>
    </location>
    <ligand>
        <name>ATP</name>
        <dbReference type="ChEBI" id="CHEBI:30616"/>
    </ligand>
</feature>
<sequence>MSLPAWPPKTSDAQLAALLNEASTYALAHGFTLLPPHPASGAPPAPTHAIAAPLSLFPTPFPRAEYTRARSIQRLYNALYARIALDWAFLDGIFEEVAKVDEFQAELWTRWKAVRDELQRVQKPLQLGIFRSDYLLHASGNESAIKQVEFNTIASSFGALSQKAGELHRYLAASGSFFDAAPQLADATAYPDNKSLVNIAAGLADAWKAYGNPKAIVLVVTQDGERNIFDQRALQYELQATHGIKSIRHTFAELDVLAKHGGDKQTLLIPNPLTPNEAPAEVAVIYYRAAYTPNDYTTGKEWDTRVFLERSAAIKCPSLALQLAGAKKVQQILAEPGQLEEFLLNPARPDTGFGAGAGTLKQADIDALRETFTGLWPLDDSPLGKEAQQLAKSHPERFVLKPQREGGGNNIYRGDIPPYLAKLDAESRPGEAPKREGYILMELITPPEDVHNWLVRGGEGKPRLADVVSELGVYGVSLFGDGKTVVNKEAGTLLRTKGRESDEGGVAIGISSIDSPLLV</sequence>
<gene>
    <name evidence="15" type="primary">GSH2</name>
    <name evidence="15" type="ORF">LOC62_03G003978</name>
</gene>
<dbReference type="InterPro" id="IPR014042">
    <property type="entry name" value="Glutathione_synthase_a-hlx"/>
</dbReference>
<comment type="similarity">
    <text evidence="2 10">Belongs to the eukaryotic GSH synthase family.</text>
</comment>
<feature type="binding site" evidence="12">
    <location>
        <position position="405"/>
    </location>
    <ligand>
        <name>Mg(2+)</name>
        <dbReference type="ChEBI" id="CHEBI:18420"/>
    </ligand>
</feature>
<dbReference type="Gene3D" id="3.40.50.1760">
    <property type="entry name" value="Glutathione synthase, substrate-binding domain superfamily, eukaryotic"/>
    <property type="match status" value="1"/>
</dbReference>
<dbReference type="InterPro" id="IPR037013">
    <property type="entry name" value="GSH-S_sub-bd_sf"/>
</dbReference>
<dbReference type="GO" id="GO:0005524">
    <property type="term" value="F:ATP binding"/>
    <property type="evidence" value="ECO:0007669"/>
    <property type="project" value="UniProtKB-UniRule"/>
</dbReference>